<dbReference type="PANTHER" id="PTHR31900:SF34">
    <property type="entry name" value="EMB|CAB62440.1-RELATED"/>
    <property type="match status" value="1"/>
</dbReference>
<dbReference type="InterPro" id="IPR036047">
    <property type="entry name" value="F-box-like_dom_sf"/>
</dbReference>
<dbReference type="Pfam" id="PF24758">
    <property type="entry name" value="LRR_At5g56370"/>
    <property type="match status" value="1"/>
</dbReference>
<dbReference type="InterPro" id="IPR032675">
    <property type="entry name" value="LRR_dom_sf"/>
</dbReference>
<dbReference type="InterPro" id="IPR055411">
    <property type="entry name" value="LRR_FXL15/At3g58940/PEG3-like"/>
</dbReference>
<dbReference type="Pfam" id="PF00646">
    <property type="entry name" value="F-box"/>
    <property type="match status" value="2"/>
</dbReference>
<accession>A0A445BQ73</accession>
<dbReference type="SMART" id="SM00256">
    <property type="entry name" value="FBOX"/>
    <property type="match status" value="2"/>
</dbReference>
<dbReference type="EMBL" id="SDMP01000009">
    <property type="protein sequence ID" value="RYR40835.1"/>
    <property type="molecule type" value="Genomic_DNA"/>
</dbReference>
<dbReference type="AlphaFoldDB" id="A0A445BQ73"/>
<dbReference type="PROSITE" id="PS50181">
    <property type="entry name" value="FBOX"/>
    <property type="match status" value="2"/>
</dbReference>
<evidence type="ECO:0000259" key="1">
    <source>
        <dbReference type="PROSITE" id="PS50181"/>
    </source>
</evidence>
<dbReference type="PANTHER" id="PTHR31900">
    <property type="entry name" value="F-BOX/RNI SUPERFAMILY PROTEIN-RELATED"/>
    <property type="match status" value="1"/>
</dbReference>
<protein>
    <recommendedName>
        <fullName evidence="1">F-box domain-containing protein</fullName>
    </recommendedName>
</protein>
<dbReference type="Gene3D" id="1.20.1280.50">
    <property type="match status" value="2"/>
</dbReference>
<feature type="domain" description="F-box" evidence="1">
    <location>
        <begin position="466"/>
        <end position="516"/>
    </location>
</feature>
<sequence>MGVTEHRSKETLIAMDRISDLPDSILLHILSFLPTKTAFFTTVLSRRWTHLCHDLQHFDFNQIQFHNGNQTCSDFSSSRKRLFAIVNWFLSRHKAPPIRTFRLTCDLALFDEYTTVEWFIRKVLGPNLQELNLNLQLSIFGLPDRKVVIPNSVFSCASLVTLRLNGGNVTFLSPSSSSCGYRLPSLKTLEMHNVKASIDDVAELLSHCTALETLILDLNCQVSEVGLRIHFPLSLKKLNFRSDFDPLRRIGIECRQQFPSICVSNLHNVEEAIINVTSRGFVLKFIVEFRWLRSLVLGNLVFTCLPQAPPDLIPELTSLRRLELAVGCFDTRYIMNMLEKSPMLKVLVIVFITDFVNKDPHPSRRWEHPVKVPTCLASHLKVIKIKGYFESRDDRDFFAYVLQHGLVLESLDIQVDRARAKELSLLPRSSKACQINFCWNQERTEKRELPHWGVTEHRSKETLIAMDRISNLPDCILLHILSFLPTKTAFSTTVLSRRWTRLCHDLQHFEFKFNQIPVGNLEELLSHFTALETLVLDSVCRSGEEGQLSICFPSLKSFHFKSYLREVLRLLLVIDTPSLKRLAIQAVSGFREIRVRNLHNVEEASIDIYKQSSVLEFLVELCRIRILELGLSVFDCLPEAPPHRIPEFNCLQRLELTVRTFDTRYIMNMLQKCPMLKLLAIVFNRQYVILDPHPSRKWELPGKVPTCLASHLQVITIKRYVKSRDDRDFFAYVLQHGLVLESLDIQVDRAKAEGFPEELSLLPRSSKTCQINFSWLYDYVNERKPEKAGTGK</sequence>
<dbReference type="SUPFAM" id="SSF52047">
    <property type="entry name" value="RNI-like"/>
    <property type="match status" value="2"/>
</dbReference>
<dbReference type="CDD" id="cd22160">
    <property type="entry name" value="F-box_AtFBL13-like"/>
    <property type="match status" value="2"/>
</dbReference>
<name>A0A445BQ73_ARAHY</name>
<evidence type="ECO:0000313" key="2">
    <source>
        <dbReference type="EMBL" id="RYR40835.1"/>
    </source>
</evidence>
<dbReference type="InterPro" id="IPR006566">
    <property type="entry name" value="FBD"/>
</dbReference>
<dbReference type="InterPro" id="IPR001810">
    <property type="entry name" value="F-box_dom"/>
</dbReference>
<dbReference type="Pfam" id="PF08387">
    <property type="entry name" value="FBD"/>
    <property type="match status" value="2"/>
</dbReference>
<dbReference type="STRING" id="3818.A0A445BQ73"/>
<dbReference type="SUPFAM" id="SSF81383">
    <property type="entry name" value="F-box domain"/>
    <property type="match status" value="2"/>
</dbReference>
<proteinExistence type="predicted"/>
<dbReference type="Gene3D" id="3.80.10.10">
    <property type="entry name" value="Ribonuclease Inhibitor"/>
    <property type="match status" value="2"/>
</dbReference>
<gene>
    <name evidence="2" type="ORF">Ahy_A09g046582</name>
</gene>
<organism evidence="2 3">
    <name type="scientific">Arachis hypogaea</name>
    <name type="common">Peanut</name>
    <dbReference type="NCBI Taxonomy" id="3818"/>
    <lineage>
        <taxon>Eukaryota</taxon>
        <taxon>Viridiplantae</taxon>
        <taxon>Streptophyta</taxon>
        <taxon>Embryophyta</taxon>
        <taxon>Tracheophyta</taxon>
        <taxon>Spermatophyta</taxon>
        <taxon>Magnoliopsida</taxon>
        <taxon>eudicotyledons</taxon>
        <taxon>Gunneridae</taxon>
        <taxon>Pentapetalae</taxon>
        <taxon>rosids</taxon>
        <taxon>fabids</taxon>
        <taxon>Fabales</taxon>
        <taxon>Fabaceae</taxon>
        <taxon>Papilionoideae</taxon>
        <taxon>50 kb inversion clade</taxon>
        <taxon>dalbergioids sensu lato</taxon>
        <taxon>Dalbergieae</taxon>
        <taxon>Pterocarpus clade</taxon>
        <taxon>Arachis</taxon>
    </lineage>
</organism>
<reference evidence="2 3" key="1">
    <citation type="submission" date="2019-01" db="EMBL/GenBank/DDBJ databases">
        <title>Sequencing of cultivated peanut Arachis hypogaea provides insights into genome evolution and oil improvement.</title>
        <authorList>
            <person name="Chen X."/>
        </authorList>
    </citation>
    <scope>NUCLEOTIDE SEQUENCE [LARGE SCALE GENOMIC DNA]</scope>
    <source>
        <strain evidence="3">cv. Fuhuasheng</strain>
        <tissue evidence="2">Leaves</tissue>
    </source>
</reference>
<evidence type="ECO:0000313" key="3">
    <source>
        <dbReference type="Proteomes" id="UP000289738"/>
    </source>
</evidence>
<feature type="domain" description="F-box" evidence="1">
    <location>
        <begin position="15"/>
        <end position="63"/>
    </location>
</feature>
<dbReference type="SMART" id="SM00579">
    <property type="entry name" value="FBD"/>
    <property type="match status" value="2"/>
</dbReference>
<comment type="caution">
    <text evidence="2">The sequence shown here is derived from an EMBL/GenBank/DDBJ whole genome shotgun (WGS) entry which is preliminary data.</text>
</comment>
<dbReference type="Proteomes" id="UP000289738">
    <property type="component" value="Chromosome A09"/>
</dbReference>
<dbReference type="InterPro" id="IPR053781">
    <property type="entry name" value="F-box_AtFBL13-like"/>
</dbReference>
<keyword evidence="3" id="KW-1185">Reference proteome</keyword>
<dbReference type="InterPro" id="IPR050232">
    <property type="entry name" value="FBL13/AtMIF1-like"/>
</dbReference>